<accession>A0A8I1SHG1</accession>
<organism evidence="1 2">
    <name type="scientific">Thalassospira povalilytica</name>
    <dbReference type="NCBI Taxonomy" id="732237"/>
    <lineage>
        <taxon>Bacteria</taxon>
        <taxon>Pseudomonadati</taxon>
        <taxon>Pseudomonadota</taxon>
        <taxon>Alphaproteobacteria</taxon>
        <taxon>Rhodospirillales</taxon>
        <taxon>Thalassospiraceae</taxon>
        <taxon>Thalassospira</taxon>
    </lineage>
</organism>
<sequence>MSHDAMRPATGPKIDFVDLRDIDPAMVIAHMSDRRLRVHMPLLSGPWDLAAYDRFIMIKTRYWARDGLGHWAILCDGVYVGWGGFQKEGNDWDYGLVLKADCFGLGMAITRKALEFARADPRIPHVTFLLPPTRTRLGALKRIGAVFDGPVMHDGGQFLRYRLETGANDAPIFPDPATG</sequence>
<comment type="caution">
    <text evidence="1">The sequence shown here is derived from an EMBL/GenBank/DDBJ whole genome shotgun (WGS) entry which is preliminary data.</text>
</comment>
<gene>
    <name evidence="1" type="ORF">JF547_01765</name>
</gene>
<keyword evidence="1" id="KW-0808">Transferase</keyword>
<dbReference type="Gene3D" id="3.40.630.30">
    <property type="match status" value="1"/>
</dbReference>
<protein>
    <submittedName>
        <fullName evidence="1">GNAT family N-acetyltransferase</fullName>
    </submittedName>
</protein>
<evidence type="ECO:0000313" key="2">
    <source>
        <dbReference type="Proteomes" id="UP000664405"/>
    </source>
</evidence>
<dbReference type="EMBL" id="JAEKJW010000001">
    <property type="protein sequence ID" value="MBN8195233.1"/>
    <property type="molecule type" value="Genomic_DNA"/>
</dbReference>
<proteinExistence type="predicted"/>
<dbReference type="GO" id="GO:0016740">
    <property type="term" value="F:transferase activity"/>
    <property type="evidence" value="ECO:0007669"/>
    <property type="project" value="UniProtKB-KW"/>
</dbReference>
<dbReference type="AlphaFoldDB" id="A0A8I1SHG1"/>
<dbReference type="Proteomes" id="UP000664405">
    <property type="component" value="Unassembled WGS sequence"/>
</dbReference>
<name>A0A8I1SHG1_9PROT</name>
<dbReference type="RefSeq" id="WP_206926455.1">
    <property type="nucleotide sequence ID" value="NZ_JAEKJW010000001.1"/>
</dbReference>
<reference evidence="1" key="1">
    <citation type="submission" date="2020-12" db="EMBL/GenBank/DDBJ databases">
        <title>Oil enriched cultivation method for isolating marine PHA-producing bacteria.</title>
        <authorList>
            <person name="Zheng W."/>
            <person name="Yu S."/>
            <person name="Huang Y."/>
        </authorList>
    </citation>
    <scope>NUCLEOTIDE SEQUENCE</scope>
    <source>
        <strain evidence="1">SY-2-3</strain>
    </source>
</reference>
<dbReference type="SUPFAM" id="SSF55729">
    <property type="entry name" value="Acyl-CoA N-acyltransferases (Nat)"/>
    <property type="match status" value="1"/>
</dbReference>
<dbReference type="InterPro" id="IPR016181">
    <property type="entry name" value="Acyl_CoA_acyltransferase"/>
</dbReference>
<evidence type="ECO:0000313" key="1">
    <source>
        <dbReference type="EMBL" id="MBN8195233.1"/>
    </source>
</evidence>